<name>A0A835YY79_9STRA</name>
<dbReference type="Pfam" id="PF19263">
    <property type="entry name" value="DUF5906"/>
    <property type="match status" value="1"/>
</dbReference>
<evidence type="ECO:0000313" key="4">
    <source>
        <dbReference type="EMBL" id="KAG5182908.1"/>
    </source>
</evidence>
<gene>
    <name evidence="4" type="ORF">JKP88DRAFT_272876</name>
</gene>
<keyword evidence="2" id="KW-0067">ATP-binding</keyword>
<accession>A0A835YY79</accession>
<dbReference type="InterPro" id="IPR014015">
    <property type="entry name" value="Helicase_SF3_DNA-vir"/>
</dbReference>
<keyword evidence="5" id="KW-1185">Reference proteome</keyword>
<dbReference type="InterPro" id="IPR027417">
    <property type="entry name" value="P-loop_NTPase"/>
</dbReference>
<keyword evidence="1" id="KW-0547">Nucleotide-binding</keyword>
<dbReference type="AlphaFoldDB" id="A0A835YY79"/>
<evidence type="ECO:0000313" key="5">
    <source>
        <dbReference type="Proteomes" id="UP000664859"/>
    </source>
</evidence>
<dbReference type="EMBL" id="JAFCMP010000223">
    <property type="protein sequence ID" value="KAG5182908.1"/>
    <property type="molecule type" value="Genomic_DNA"/>
</dbReference>
<dbReference type="OrthoDB" id="547488at2759"/>
<dbReference type="GO" id="GO:0005524">
    <property type="term" value="F:ATP binding"/>
    <property type="evidence" value="ECO:0007669"/>
    <property type="project" value="UniProtKB-KW"/>
</dbReference>
<dbReference type="Proteomes" id="UP000664859">
    <property type="component" value="Unassembled WGS sequence"/>
</dbReference>
<dbReference type="InterPro" id="IPR045455">
    <property type="entry name" value="NrS-1_pol-like_helicase"/>
</dbReference>
<sequence>MNGATGLAAAADDEPADNAAAAQELHEMEQDWGTAWGAADGVDAKLRALYGWGTAAFRPDQALATFEDGAQSAVQLVAWAEETGQPDLRARAERVIRCVHESYTCLVAASSWQGDNVATMHSAEDILIRFATPLDSKPTNMQTLFRFALTWTRRLKLRHRGDVVYREIVANGRRTRAWVPAVNVNGVDISTLELVCANIFTRRHSNSMWMMFLTVGTNAIVDKLRICIEADFPVVRTTREWLSFSDGLYNVLGDLFVYFDDPRFELPEDLAACAYHGMPFAPHFVRVQRQQGGPIPEGLPLHPFTEVSTPILDTIFETQKFCGHTRFWLMALMGRMLYWSGTLDTWQVVPFLKGKAGTGKSTLVNFMAAIYSSNDVCIIGNDVQGTFGLETLDQDKLIWVAPEVRGTFTLDQGQFQSLVSNEEMMVAQKGKKARQGSIKCTGMMAGNSLPENYLDNSGSAQRRLPIFNFSVKVTRTRTDLLAKMRTMELPAILRKINHAYQTAAVMLGGKDLWSSGLLSKHVVKENQMLASTMNPLRNFMSRAEIEKRAEAWCPEHVFQAAFKDWCRSNNVKESQWTPDYYDTPFGDFGVIVRRAMYRWDGGNVTQGTVVWGCCAVVDLDKMGGGEGENPQFPDPLDTDTDFWRIPPDIFNEMETD</sequence>
<evidence type="ECO:0000256" key="2">
    <source>
        <dbReference type="ARBA" id="ARBA00022840"/>
    </source>
</evidence>
<dbReference type="SUPFAM" id="SSF52540">
    <property type="entry name" value="P-loop containing nucleoside triphosphate hydrolases"/>
    <property type="match status" value="1"/>
</dbReference>
<evidence type="ECO:0000259" key="3">
    <source>
        <dbReference type="PROSITE" id="PS51206"/>
    </source>
</evidence>
<dbReference type="PROSITE" id="PS51206">
    <property type="entry name" value="SF3_HELICASE_1"/>
    <property type="match status" value="1"/>
</dbReference>
<dbReference type="Gene3D" id="3.40.50.300">
    <property type="entry name" value="P-loop containing nucleotide triphosphate hydrolases"/>
    <property type="match status" value="1"/>
</dbReference>
<proteinExistence type="predicted"/>
<evidence type="ECO:0000256" key="1">
    <source>
        <dbReference type="ARBA" id="ARBA00022741"/>
    </source>
</evidence>
<comment type="caution">
    <text evidence="4">The sequence shown here is derived from an EMBL/GenBank/DDBJ whole genome shotgun (WGS) entry which is preliminary data.</text>
</comment>
<organism evidence="4 5">
    <name type="scientific">Tribonema minus</name>
    <dbReference type="NCBI Taxonomy" id="303371"/>
    <lineage>
        <taxon>Eukaryota</taxon>
        <taxon>Sar</taxon>
        <taxon>Stramenopiles</taxon>
        <taxon>Ochrophyta</taxon>
        <taxon>PX clade</taxon>
        <taxon>Xanthophyceae</taxon>
        <taxon>Tribonematales</taxon>
        <taxon>Tribonemataceae</taxon>
        <taxon>Tribonema</taxon>
    </lineage>
</organism>
<reference evidence="4" key="1">
    <citation type="submission" date="2021-02" db="EMBL/GenBank/DDBJ databases">
        <title>First Annotated Genome of the Yellow-green Alga Tribonema minus.</title>
        <authorList>
            <person name="Mahan K.M."/>
        </authorList>
    </citation>
    <scope>NUCLEOTIDE SEQUENCE</scope>
    <source>
        <strain evidence="4">UTEX B ZZ1240</strain>
    </source>
</reference>
<protein>
    <recommendedName>
        <fullName evidence="3">SF3 helicase domain-containing protein</fullName>
    </recommendedName>
</protein>
<feature type="domain" description="SF3 helicase" evidence="3">
    <location>
        <begin position="313"/>
        <end position="482"/>
    </location>
</feature>